<dbReference type="STRING" id="1121898.GCA_000422725_02908"/>
<name>A0A0A2MHV8_9FLAO</name>
<accession>A0A0A2MHV8</accession>
<organism evidence="2 3">
    <name type="scientific">Flavobacterium subsaxonicum WB 4.1-42 = DSM 21790</name>
    <dbReference type="NCBI Taxonomy" id="1121898"/>
    <lineage>
        <taxon>Bacteria</taxon>
        <taxon>Pseudomonadati</taxon>
        <taxon>Bacteroidota</taxon>
        <taxon>Flavobacteriia</taxon>
        <taxon>Flavobacteriales</taxon>
        <taxon>Flavobacteriaceae</taxon>
        <taxon>Flavobacterium</taxon>
    </lineage>
</organism>
<proteinExistence type="predicted"/>
<dbReference type="Proteomes" id="UP000030111">
    <property type="component" value="Unassembled WGS sequence"/>
</dbReference>
<dbReference type="OrthoDB" id="9978668at2"/>
<reference evidence="2 3" key="1">
    <citation type="submission" date="2013-09" db="EMBL/GenBank/DDBJ databases">
        <authorList>
            <person name="Zeng Z."/>
            <person name="Chen C."/>
        </authorList>
    </citation>
    <scope>NUCLEOTIDE SEQUENCE [LARGE SCALE GENOMIC DNA]</scope>
    <source>
        <strain evidence="2 3">WB 4.1-42</strain>
    </source>
</reference>
<comment type="caution">
    <text evidence="2">The sequence shown here is derived from an EMBL/GenBank/DDBJ whole genome shotgun (WGS) entry which is preliminary data.</text>
</comment>
<protein>
    <submittedName>
        <fullName evidence="2">Uncharacterized protein</fullName>
    </submittedName>
</protein>
<evidence type="ECO:0000313" key="2">
    <source>
        <dbReference type="EMBL" id="KGO92212.1"/>
    </source>
</evidence>
<feature type="chain" id="PRO_5002003366" evidence="1">
    <location>
        <begin position="19"/>
        <end position="174"/>
    </location>
</feature>
<evidence type="ECO:0000256" key="1">
    <source>
        <dbReference type="SAM" id="SignalP"/>
    </source>
</evidence>
<dbReference type="RefSeq" id="WP_026991086.1">
    <property type="nucleotide sequence ID" value="NZ_AUGP01000025.1"/>
</dbReference>
<gene>
    <name evidence="2" type="ORF">Q766_13705</name>
</gene>
<evidence type="ECO:0000313" key="3">
    <source>
        <dbReference type="Proteomes" id="UP000030111"/>
    </source>
</evidence>
<keyword evidence="1" id="KW-0732">Signal</keyword>
<keyword evidence="3" id="KW-1185">Reference proteome</keyword>
<feature type="signal peptide" evidence="1">
    <location>
        <begin position="1"/>
        <end position="18"/>
    </location>
</feature>
<sequence length="174" mass="20766">MKNFIVLLFLFSSATLFAQLEPLWEYGRLKENEKNHPYSTYRVKWKKYYFYEDYIVTGKDTIALNKSDDIIFYALYKKRYLFVSHYPKDQKHLAIGFAQRKLSKVDVIDLKKSHDRWSFNFKILEEDSSWRLGLDQINGFDPKTGEIIFDIKFAVSTYSKLRSLPITNKNIPSY</sequence>
<dbReference type="EMBL" id="JRLY01000011">
    <property type="protein sequence ID" value="KGO92212.1"/>
    <property type="molecule type" value="Genomic_DNA"/>
</dbReference>
<dbReference type="AlphaFoldDB" id="A0A0A2MHV8"/>